<dbReference type="Proteomes" id="UP000596117">
    <property type="component" value="Chromosome"/>
</dbReference>
<comment type="similarity">
    <text evidence="2">Belongs to the virb1 family.</text>
</comment>
<dbReference type="Pfam" id="PF01464">
    <property type="entry name" value="SLT"/>
    <property type="match status" value="1"/>
</dbReference>
<evidence type="ECO:0000256" key="3">
    <source>
        <dbReference type="SAM" id="SignalP"/>
    </source>
</evidence>
<organism evidence="5 7">
    <name type="scientific">Brevundimonas diminuta</name>
    <name type="common">Pseudomonas diminuta</name>
    <dbReference type="NCBI Taxonomy" id="293"/>
    <lineage>
        <taxon>Bacteria</taxon>
        <taxon>Pseudomonadati</taxon>
        <taxon>Pseudomonadota</taxon>
        <taxon>Alphaproteobacteria</taxon>
        <taxon>Caulobacterales</taxon>
        <taxon>Caulobacteraceae</taxon>
        <taxon>Brevundimonas</taxon>
    </lineage>
</organism>
<dbReference type="CDD" id="cd00254">
    <property type="entry name" value="LT-like"/>
    <property type="match status" value="1"/>
</dbReference>
<dbReference type="EMBL" id="CP035093">
    <property type="protein sequence ID" value="QAT13098.1"/>
    <property type="molecule type" value="Genomic_DNA"/>
</dbReference>
<evidence type="ECO:0000313" key="7">
    <source>
        <dbReference type="Proteomes" id="UP000287388"/>
    </source>
</evidence>
<reference evidence="5 7" key="1">
    <citation type="submission" date="2019-01" db="EMBL/GenBank/DDBJ databases">
        <title>Brevundimonas diminuta Genome sequencing and assembly.</title>
        <authorList>
            <person name="Chen H."/>
        </authorList>
    </citation>
    <scope>NUCLEOTIDE SEQUENCE [LARGE SCALE GENOMIC DNA]</scope>
    <source>
        <strain evidence="5">ATCC</strain>
        <strain evidence="7">ATCC(B) 19146</strain>
    </source>
</reference>
<dbReference type="EMBL" id="CP066026">
    <property type="protein sequence ID" value="QQB89552.1"/>
    <property type="molecule type" value="Genomic_DNA"/>
</dbReference>
<gene>
    <name evidence="5" type="ORF">EQG53_01300</name>
    <name evidence="6" type="ORF">I6H83_03665</name>
</gene>
<dbReference type="InterPro" id="IPR023346">
    <property type="entry name" value="Lysozyme-like_dom_sf"/>
</dbReference>
<dbReference type="Gene3D" id="1.10.530.10">
    <property type="match status" value="1"/>
</dbReference>
<dbReference type="SUPFAM" id="SSF53955">
    <property type="entry name" value="Lysozyme-like"/>
    <property type="match status" value="1"/>
</dbReference>
<evidence type="ECO:0000256" key="1">
    <source>
        <dbReference type="ARBA" id="ARBA00007734"/>
    </source>
</evidence>
<dbReference type="InterPro" id="IPR008258">
    <property type="entry name" value="Transglycosylase_SLT_dom_1"/>
</dbReference>
<dbReference type="RefSeq" id="WP_128718871.1">
    <property type="nucleotide sequence ID" value="NZ_BJNC01000007.1"/>
</dbReference>
<name>A0A410NTF4_BREDI</name>
<keyword evidence="3" id="KW-0732">Signal</keyword>
<evidence type="ECO:0000313" key="6">
    <source>
        <dbReference type="EMBL" id="QQB89552.1"/>
    </source>
</evidence>
<feature type="chain" id="PRO_5019098324" evidence="3">
    <location>
        <begin position="21"/>
        <end position="201"/>
    </location>
</feature>
<sequence>MVRWIGGVALLWACAGSAQAQTVDWSRAGGDLFGHADVHAAIGVVEEVSGPVRLPGLTQPYMDAIARAADRHGLDPKLLHALVIVESAYVANAVSPAGAGGLTQLMPGTARDLGVRDHFDVEQNLYAGADYLARQLLRFGDLRLALAAYNSGPGRVARLGRVPRIPETEQYVLDVIDCFLMLTAGRGARNAPQCRAGRAGR</sequence>
<proteinExistence type="inferred from homology"/>
<dbReference type="AlphaFoldDB" id="A0A410NTF4"/>
<evidence type="ECO:0000256" key="2">
    <source>
        <dbReference type="ARBA" id="ARBA00009387"/>
    </source>
</evidence>
<evidence type="ECO:0000313" key="5">
    <source>
        <dbReference type="EMBL" id="QAT13098.1"/>
    </source>
</evidence>
<reference evidence="6 8" key="2">
    <citation type="submission" date="2020-12" db="EMBL/GenBank/DDBJ databases">
        <title>FDA dAtabase for Regulatory Grade micrObial Sequences (FDA-ARGOS): Supporting development and validation of Infectious Disease Dx tests.</title>
        <authorList>
            <person name="Kerrigan L."/>
            <person name="Long C."/>
            <person name="Tallon L."/>
            <person name="Sadzewicz L."/>
            <person name="Zhao X."/>
            <person name="Boylan J."/>
            <person name="Ott S."/>
            <person name="Bowen H."/>
            <person name="Vavikolanu K."/>
            <person name="Mehta A."/>
            <person name="Aluvathingal J."/>
            <person name="Nadendla S."/>
            <person name="Yan Y."/>
            <person name="Sichtig H."/>
        </authorList>
    </citation>
    <scope>NUCLEOTIDE SEQUENCE [LARGE SCALE GENOMIC DNA]</scope>
    <source>
        <strain evidence="6 8">FDAARGOS_1026</strain>
    </source>
</reference>
<accession>A0A410NTF4</accession>
<feature type="signal peptide" evidence="3">
    <location>
        <begin position="1"/>
        <end position="20"/>
    </location>
</feature>
<dbReference type="KEGG" id="bdm:EQG53_01300"/>
<protein>
    <submittedName>
        <fullName evidence="5">Lytic transglycosylase domain-containing protein</fullName>
    </submittedName>
</protein>
<evidence type="ECO:0000313" key="8">
    <source>
        <dbReference type="Proteomes" id="UP000596117"/>
    </source>
</evidence>
<keyword evidence="8" id="KW-1185">Reference proteome</keyword>
<comment type="similarity">
    <text evidence="1">Belongs to the transglycosylase Slt family.</text>
</comment>
<dbReference type="Proteomes" id="UP000287388">
    <property type="component" value="Chromosome"/>
</dbReference>
<evidence type="ECO:0000259" key="4">
    <source>
        <dbReference type="Pfam" id="PF01464"/>
    </source>
</evidence>
<dbReference type="PANTHER" id="PTHR37423:SF2">
    <property type="entry name" value="MEMBRANE-BOUND LYTIC MUREIN TRANSGLYCOSYLASE C"/>
    <property type="match status" value="1"/>
</dbReference>
<feature type="domain" description="Transglycosylase SLT" evidence="4">
    <location>
        <begin position="64"/>
        <end position="161"/>
    </location>
</feature>
<dbReference type="PANTHER" id="PTHR37423">
    <property type="entry name" value="SOLUBLE LYTIC MUREIN TRANSGLYCOSYLASE-RELATED"/>
    <property type="match status" value="1"/>
</dbReference>